<protein>
    <recommendedName>
        <fullName evidence="10">Odorant receptor</fullName>
    </recommendedName>
</protein>
<comment type="caution">
    <text evidence="10">Lacks conserved residue(s) required for the propagation of feature annotation.</text>
</comment>
<evidence type="ECO:0000256" key="8">
    <source>
        <dbReference type="ARBA" id="ARBA00023170"/>
    </source>
</evidence>
<name>A0A6B9CAB3_9DIPT</name>
<reference evidence="12" key="1">
    <citation type="submission" date="2018-11" db="EMBL/GenBank/DDBJ databases">
        <authorList>
            <person name="Zhao Y."/>
            <person name="Mu W."/>
            <person name="Zhou C."/>
        </authorList>
    </citation>
    <scope>NUCLEOTIDE SEQUENCE</scope>
</reference>
<feature type="region of interest" description="Disordered" evidence="11">
    <location>
        <begin position="1"/>
        <end position="45"/>
    </location>
</feature>
<dbReference type="GO" id="GO:0005886">
    <property type="term" value="C:plasma membrane"/>
    <property type="evidence" value="ECO:0007669"/>
    <property type="project" value="UniProtKB-SubCell"/>
</dbReference>
<evidence type="ECO:0000256" key="10">
    <source>
        <dbReference type="RuleBase" id="RU351113"/>
    </source>
</evidence>
<feature type="transmembrane region" description="Helical" evidence="10">
    <location>
        <begin position="166"/>
        <end position="183"/>
    </location>
</feature>
<accession>A0A6B9CAB3</accession>
<feature type="transmembrane region" description="Helical" evidence="10">
    <location>
        <begin position="108"/>
        <end position="128"/>
    </location>
</feature>
<comment type="subcellular location">
    <subcellularLocation>
        <location evidence="1 10">Cell membrane</location>
        <topology evidence="1 10">Multi-pass membrane protein</topology>
    </subcellularLocation>
</comment>
<evidence type="ECO:0000256" key="1">
    <source>
        <dbReference type="ARBA" id="ARBA00004651"/>
    </source>
</evidence>
<dbReference type="GO" id="GO:0004984">
    <property type="term" value="F:olfactory receptor activity"/>
    <property type="evidence" value="ECO:0007669"/>
    <property type="project" value="InterPro"/>
</dbReference>
<evidence type="ECO:0000256" key="4">
    <source>
        <dbReference type="ARBA" id="ARBA00022692"/>
    </source>
</evidence>
<sequence length="424" mass="49573">MYEENIVNQPGMLVESTVSNKETKGKRPSKEIKKKCRKDGPSNDAKTTKKETFNFLAFFGKFLGWECKYEWKTNPRHWLTTIDIIFMWYHMVYSQVQHFTTGTYGKIFEIFACYGISVSCVLKFWWYLKYFREITALHNFSAKIIRQASRQLAEKLQNLELLKKRIAQFLGFSAVVSTAVYLFNPVQSVINRDKGEMVSLLPYEISFTDQSTLSGYLIANACMSIMGVYAVFISLFVVLHFITIILNYSMQVDIIEVDVKQLDELWGNHKKTTVVERHLFLRNICQKCQDKDNYMSEVKRIFDRLIFAFFCGAYLSQVLCLYEVEVKNWIPGYGIAYGLFTEMLLYCYFGSKAVSINERLCYVLTQSNWYTYDMYSQKIFLHLLRSCMNAKELWIGPLAPLSFFTGIQIVKSIYTYYAFLTEAV</sequence>
<evidence type="ECO:0000256" key="6">
    <source>
        <dbReference type="ARBA" id="ARBA00022989"/>
    </source>
</evidence>
<evidence type="ECO:0000256" key="9">
    <source>
        <dbReference type="ARBA" id="ARBA00023224"/>
    </source>
</evidence>
<feature type="transmembrane region" description="Helical" evidence="10">
    <location>
        <begin position="305"/>
        <end position="324"/>
    </location>
</feature>
<dbReference type="AlphaFoldDB" id="A0A6B9CAB3"/>
<feature type="transmembrane region" description="Helical" evidence="10">
    <location>
        <begin position="216"/>
        <end position="242"/>
    </location>
</feature>
<keyword evidence="6 10" id="KW-1133">Transmembrane helix</keyword>
<proteinExistence type="evidence at transcript level"/>
<keyword evidence="3 10" id="KW-0716">Sensory transduction</keyword>
<dbReference type="PANTHER" id="PTHR21137">
    <property type="entry name" value="ODORANT RECEPTOR"/>
    <property type="match status" value="1"/>
</dbReference>
<dbReference type="Pfam" id="PF02949">
    <property type="entry name" value="7tm_6"/>
    <property type="match status" value="1"/>
</dbReference>
<dbReference type="EMBL" id="MK248977">
    <property type="protein sequence ID" value="QGW45391.1"/>
    <property type="molecule type" value="mRNA"/>
</dbReference>
<evidence type="ECO:0000256" key="7">
    <source>
        <dbReference type="ARBA" id="ARBA00023136"/>
    </source>
</evidence>
<keyword evidence="4 10" id="KW-0812">Transmembrane</keyword>
<keyword evidence="2" id="KW-1003">Cell membrane</keyword>
<keyword evidence="5 10" id="KW-0552">Olfaction</keyword>
<evidence type="ECO:0000256" key="3">
    <source>
        <dbReference type="ARBA" id="ARBA00022606"/>
    </source>
</evidence>
<comment type="similarity">
    <text evidence="10">Belongs to the insect chemoreceptor superfamily. Heteromeric odorant receptor channel (TC 1.A.69) family.</text>
</comment>
<dbReference type="GO" id="GO:0005549">
    <property type="term" value="F:odorant binding"/>
    <property type="evidence" value="ECO:0007669"/>
    <property type="project" value="InterPro"/>
</dbReference>
<keyword evidence="8 10" id="KW-0675">Receptor</keyword>
<evidence type="ECO:0000313" key="12">
    <source>
        <dbReference type="EMBL" id="QGW45391.1"/>
    </source>
</evidence>
<keyword evidence="7 10" id="KW-0472">Membrane</keyword>
<dbReference type="GO" id="GO:0007165">
    <property type="term" value="P:signal transduction"/>
    <property type="evidence" value="ECO:0007669"/>
    <property type="project" value="UniProtKB-KW"/>
</dbReference>
<organism evidence="12">
    <name type="scientific">Bradysia odoriphaga</name>
    <dbReference type="NCBI Taxonomy" id="1564500"/>
    <lineage>
        <taxon>Eukaryota</taxon>
        <taxon>Metazoa</taxon>
        <taxon>Ecdysozoa</taxon>
        <taxon>Arthropoda</taxon>
        <taxon>Hexapoda</taxon>
        <taxon>Insecta</taxon>
        <taxon>Pterygota</taxon>
        <taxon>Neoptera</taxon>
        <taxon>Endopterygota</taxon>
        <taxon>Diptera</taxon>
        <taxon>Nematocera</taxon>
        <taxon>Sciaroidea</taxon>
        <taxon>Sciaridae</taxon>
        <taxon>Bradysia</taxon>
    </lineage>
</organism>
<keyword evidence="9 10" id="KW-0807">Transducer</keyword>
<dbReference type="PANTHER" id="PTHR21137:SF35">
    <property type="entry name" value="ODORANT RECEPTOR 19A-RELATED"/>
    <property type="match status" value="1"/>
</dbReference>
<feature type="transmembrane region" description="Helical" evidence="10">
    <location>
        <begin position="330"/>
        <end position="349"/>
    </location>
</feature>
<evidence type="ECO:0000256" key="11">
    <source>
        <dbReference type="SAM" id="MobiDB-lite"/>
    </source>
</evidence>
<feature type="transmembrane region" description="Helical" evidence="10">
    <location>
        <begin position="78"/>
        <end position="96"/>
    </location>
</feature>
<dbReference type="InterPro" id="IPR004117">
    <property type="entry name" value="7tm6_olfct_rcpt"/>
</dbReference>
<evidence type="ECO:0000256" key="2">
    <source>
        <dbReference type="ARBA" id="ARBA00022475"/>
    </source>
</evidence>
<evidence type="ECO:0000256" key="5">
    <source>
        <dbReference type="ARBA" id="ARBA00022725"/>
    </source>
</evidence>
<feature type="compositionally biased region" description="Basic and acidic residues" evidence="11">
    <location>
        <begin position="21"/>
        <end position="31"/>
    </location>
</feature>